<dbReference type="RefSeq" id="NP_001143566.1">
    <property type="nucleotide sequence ID" value="NM_001150094.2"/>
</dbReference>
<keyword evidence="1" id="KW-0732">Signal</keyword>
<proteinExistence type="evidence at protein level"/>
<gene>
    <name evidence="4" type="primary">LOC100276263</name>
    <name evidence="3" type="ORF">ZEAMMB73_Zm00001d007466</name>
</gene>
<reference evidence="4" key="4">
    <citation type="submission" date="2021-05" db="UniProtKB">
        <authorList>
            <consortium name="EnsemblPlants"/>
        </authorList>
    </citation>
    <scope>IDENTIFICATION</scope>
    <source>
        <strain evidence="4">cv. B73</strain>
    </source>
</reference>
<evidence type="ECO:0000313" key="3">
    <source>
        <dbReference type="EMBL" id="ONM26923.1"/>
    </source>
</evidence>
<reference evidence="3 5" key="2">
    <citation type="submission" date="2015-12" db="EMBL/GenBank/DDBJ databases">
        <title>Update maize B73 reference genome by single molecule sequencing technologies.</title>
        <authorList>
            <consortium name="Maize Genome Sequencing Project"/>
            <person name="Ware D."/>
        </authorList>
    </citation>
    <scope>NUCLEOTIDE SEQUENCE [LARGE SCALE GENOMIC DNA]</scope>
    <source>
        <strain evidence="5">cv. B73</strain>
        <tissue evidence="3">Seedling</tissue>
    </source>
</reference>
<evidence type="ECO:0007829" key="6">
    <source>
        <dbReference type="PeptideAtlas" id="B6T7N1"/>
    </source>
</evidence>
<name>B6T7N1_MAIZE</name>
<dbReference type="ExpressionAtlas" id="B6T7N1">
    <property type="expression patterns" value="baseline"/>
</dbReference>
<dbReference type="OrthoDB" id="679635at2759"/>
<keyword evidence="5" id="KW-1185">Reference proteome</keyword>
<evidence type="ECO:0000313" key="2">
    <source>
        <dbReference type="EMBL" id="ACG33114.1"/>
    </source>
</evidence>
<dbReference type="HOGENOM" id="CLU_2240492_0_0_1"/>
<dbReference type="GeneID" id="100276263"/>
<dbReference type="AlphaFoldDB" id="B6T7N1"/>
<evidence type="ECO:0000256" key="1">
    <source>
        <dbReference type="SAM" id="SignalP"/>
    </source>
</evidence>
<dbReference type="Gramene" id="Zm00001eb113960_T001">
    <property type="protein sequence ID" value="Zm00001eb113960_P001"/>
    <property type="gene ID" value="Zm00001eb113960"/>
</dbReference>
<keyword evidence="6" id="KW-1267">Proteomics identification</keyword>
<dbReference type="OMA" id="RSCVCVE"/>
<dbReference type="EMBL" id="EU960996">
    <property type="protein sequence ID" value="ACG33114.1"/>
    <property type="molecule type" value="mRNA"/>
</dbReference>
<evidence type="ECO:0000313" key="4">
    <source>
        <dbReference type="EnsemblPlants" id="Zm00001eb113960_P001"/>
    </source>
</evidence>
<reference evidence="2" key="1">
    <citation type="journal article" date="2009" name="Plant Mol. Biol.">
        <title>Insights into corn genes derived from large-scale cDNA sequencing.</title>
        <authorList>
            <person name="Alexandrov N.N."/>
            <person name="Brover V.V."/>
            <person name="Freidin S."/>
            <person name="Troukhan M.E."/>
            <person name="Tatarinova T.V."/>
            <person name="Zhang H."/>
            <person name="Swaller T.J."/>
            <person name="Lu Y.P."/>
            <person name="Bouck J."/>
            <person name="Flavell R.B."/>
            <person name="Feldmann K.A."/>
        </authorList>
    </citation>
    <scope>NUCLEOTIDE SEQUENCE</scope>
</reference>
<organism evidence="2">
    <name type="scientific">Zea mays</name>
    <name type="common">Maize</name>
    <dbReference type="NCBI Taxonomy" id="4577"/>
    <lineage>
        <taxon>Eukaryota</taxon>
        <taxon>Viridiplantae</taxon>
        <taxon>Streptophyta</taxon>
        <taxon>Embryophyta</taxon>
        <taxon>Tracheophyta</taxon>
        <taxon>Spermatophyta</taxon>
        <taxon>Magnoliopsida</taxon>
        <taxon>Liliopsida</taxon>
        <taxon>Poales</taxon>
        <taxon>Poaceae</taxon>
        <taxon>PACMAD clade</taxon>
        <taxon>Panicoideae</taxon>
        <taxon>Andropogonodae</taxon>
        <taxon>Andropogoneae</taxon>
        <taxon>Tripsacinae</taxon>
        <taxon>Zea</taxon>
    </lineage>
</organism>
<evidence type="ECO:0000313" key="5">
    <source>
        <dbReference type="Proteomes" id="UP000007305"/>
    </source>
</evidence>
<protein>
    <recommendedName>
        <fullName evidence="7">Knottin scorpion toxin-like domain-containing protein</fullName>
    </recommendedName>
</protein>
<evidence type="ECO:0008006" key="7">
    <source>
        <dbReference type="Google" id="ProtNLM"/>
    </source>
</evidence>
<sequence length="105" mass="10750">MSFNKNLAVVVGFTLALLIASNGEETSSYGGSALCDSTTGVACASDAVCVTICKRRAGQNYVYGHCYKEPSGGRSCLCTVRCDPRSAAAPAPAPAPAWRGIGMLG</sequence>
<dbReference type="EMBL" id="CM007648">
    <property type="protein sequence ID" value="ONM26923.1"/>
    <property type="molecule type" value="Genomic_DNA"/>
</dbReference>
<feature type="signal peptide" evidence="1">
    <location>
        <begin position="1"/>
        <end position="23"/>
    </location>
</feature>
<feature type="chain" id="PRO_5011203956" description="Knottin scorpion toxin-like domain-containing protein" evidence="1">
    <location>
        <begin position="24"/>
        <end position="105"/>
    </location>
</feature>
<dbReference type="KEGG" id="zma:100276263"/>
<dbReference type="Proteomes" id="UP000007305">
    <property type="component" value="Chromosome 2"/>
</dbReference>
<reference evidence="4" key="3">
    <citation type="submission" date="2019-07" db="EMBL/GenBank/DDBJ databases">
        <authorList>
            <person name="Seetharam A."/>
            <person name="Woodhouse M."/>
            <person name="Cannon E."/>
        </authorList>
    </citation>
    <scope>NUCLEOTIDE SEQUENCE [LARGE SCALE GENOMIC DNA]</scope>
    <source>
        <strain evidence="4">cv. B73</strain>
    </source>
</reference>
<accession>B6T7N1</accession>
<dbReference type="EnsemblPlants" id="Zm00001eb113960_T001">
    <property type="protein sequence ID" value="Zm00001eb113960_P001"/>
    <property type="gene ID" value="Zm00001eb113960"/>
</dbReference>
<dbReference type="PaxDb" id="4577-GRMZM2G022863_P01"/>
<dbReference type="eggNOG" id="ENOG502R54J">
    <property type="taxonomic scope" value="Eukaryota"/>
</dbReference>